<dbReference type="InterPro" id="IPR043504">
    <property type="entry name" value="Peptidase_S1_PA_chymotrypsin"/>
</dbReference>
<dbReference type="PANTHER" id="PTHR43343:SF3">
    <property type="entry name" value="PROTEASE DO-LIKE 8, CHLOROPLASTIC"/>
    <property type="match status" value="1"/>
</dbReference>
<gene>
    <name evidence="7" type="ORF">Esi_0142_0050</name>
</gene>
<dbReference type="eggNOG" id="KOG1320">
    <property type="taxonomic scope" value="Eukaryota"/>
</dbReference>
<dbReference type="PRINTS" id="PR00834">
    <property type="entry name" value="PROTEASES2C"/>
</dbReference>
<dbReference type="InterPro" id="IPR001940">
    <property type="entry name" value="Peptidase_S1C"/>
</dbReference>
<dbReference type="OrthoDB" id="4217619at2759"/>
<evidence type="ECO:0000256" key="3">
    <source>
        <dbReference type="ARBA" id="ARBA00022801"/>
    </source>
</evidence>
<dbReference type="FunCoup" id="D7FK95">
    <property type="interactions" value="33"/>
</dbReference>
<dbReference type="Gene3D" id="2.40.10.10">
    <property type="entry name" value="Trypsin-like serine proteases"/>
    <property type="match status" value="2"/>
</dbReference>
<organism evidence="7 8">
    <name type="scientific">Ectocarpus siliculosus</name>
    <name type="common">Brown alga</name>
    <name type="synonym">Conferva siliculosa</name>
    <dbReference type="NCBI Taxonomy" id="2880"/>
    <lineage>
        <taxon>Eukaryota</taxon>
        <taxon>Sar</taxon>
        <taxon>Stramenopiles</taxon>
        <taxon>Ochrophyta</taxon>
        <taxon>PX clade</taxon>
        <taxon>Phaeophyceae</taxon>
        <taxon>Ectocarpales</taxon>
        <taxon>Ectocarpaceae</taxon>
        <taxon>Ectocarpus</taxon>
    </lineage>
</organism>
<evidence type="ECO:0000259" key="6">
    <source>
        <dbReference type="PROSITE" id="PS50106"/>
    </source>
</evidence>
<dbReference type="FunFam" id="2.40.10.10:FF:000001">
    <property type="entry name" value="Periplasmic serine protease DegS"/>
    <property type="match status" value="1"/>
</dbReference>
<dbReference type="SUPFAM" id="SSF50156">
    <property type="entry name" value="PDZ domain-like"/>
    <property type="match status" value="1"/>
</dbReference>
<dbReference type="PROSITE" id="PS50106">
    <property type="entry name" value="PDZ"/>
    <property type="match status" value="1"/>
</dbReference>
<comment type="similarity">
    <text evidence="1">Belongs to the peptidase S1C family.</text>
</comment>
<dbReference type="Proteomes" id="UP000002630">
    <property type="component" value="Linkage Group LG12"/>
</dbReference>
<keyword evidence="3" id="KW-0378">Hydrolase</keyword>
<dbReference type="SMART" id="SM00228">
    <property type="entry name" value="PDZ"/>
    <property type="match status" value="1"/>
</dbReference>
<keyword evidence="5" id="KW-0843">Virulence</keyword>
<keyword evidence="2" id="KW-0645">Protease</keyword>
<reference evidence="7 8" key="1">
    <citation type="journal article" date="2010" name="Nature">
        <title>The Ectocarpus genome and the independent evolution of multicellularity in brown algae.</title>
        <authorList>
            <person name="Cock J.M."/>
            <person name="Sterck L."/>
            <person name="Rouze P."/>
            <person name="Scornet D."/>
            <person name="Allen A.E."/>
            <person name="Amoutzias G."/>
            <person name="Anthouard V."/>
            <person name="Artiguenave F."/>
            <person name="Aury J.M."/>
            <person name="Badger J.H."/>
            <person name="Beszteri B."/>
            <person name="Billiau K."/>
            <person name="Bonnet E."/>
            <person name="Bothwell J.H."/>
            <person name="Bowler C."/>
            <person name="Boyen C."/>
            <person name="Brownlee C."/>
            <person name="Carrano C.J."/>
            <person name="Charrier B."/>
            <person name="Cho G.Y."/>
            <person name="Coelho S.M."/>
            <person name="Collen J."/>
            <person name="Corre E."/>
            <person name="Da Silva C."/>
            <person name="Delage L."/>
            <person name="Delaroque N."/>
            <person name="Dittami S.M."/>
            <person name="Doulbeau S."/>
            <person name="Elias M."/>
            <person name="Farnham G."/>
            <person name="Gachon C.M."/>
            <person name="Gschloessl B."/>
            <person name="Heesch S."/>
            <person name="Jabbari K."/>
            <person name="Jubin C."/>
            <person name="Kawai H."/>
            <person name="Kimura K."/>
            <person name="Kloareg B."/>
            <person name="Kupper F.C."/>
            <person name="Lang D."/>
            <person name="Le Bail A."/>
            <person name="Leblanc C."/>
            <person name="Lerouge P."/>
            <person name="Lohr M."/>
            <person name="Lopez P.J."/>
            <person name="Martens C."/>
            <person name="Maumus F."/>
            <person name="Michel G."/>
            <person name="Miranda-Saavedra D."/>
            <person name="Morales J."/>
            <person name="Moreau H."/>
            <person name="Motomura T."/>
            <person name="Nagasato C."/>
            <person name="Napoli C.A."/>
            <person name="Nelson D.R."/>
            <person name="Nyvall-Collen P."/>
            <person name="Peters A.F."/>
            <person name="Pommier C."/>
            <person name="Potin P."/>
            <person name="Poulain J."/>
            <person name="Quesneville H."/>
            <person name="Read B."/>
            <person name="Rensing S.A."/>
            <person name="Ritter A."/>
            <person name="Rousvoal S."/>
            <person name="Samanta M."/>
            <person name="Samson G."/>
            <person name="Schroeder D.C."/>
            <person name="Segurens B."/>
            <person name="Strittmatter M."/>
            <person name="Tonon T."/>
            <person name="Tregear J.W."/>
            <person name="Valentin K."/>
            <person name="von Dassow P."/>
            <person name="Yamagishi T."/>
            <person name="Van de Peer Y."/>
            <person name="Wincker P."/>
        </authorList>
    </citation>
    <scope>NUCLEOTIDE SEQUENCE [LARGE SCALE GENOMIC DNA]</scope>
    <source>
        <strain evidence="8">Ec32 / CCAP1310/4</strain>
    </source>
</reference>
<sequence length="397" mass="41284">MALSDSGDGGDDGDGVGNGWLSGWKRGLVSAAVGLSVLSGGLTTSYLPGLTSSAAQAAMAPSLMQDEKGYISIFEKSTPGVVYINTFVNQRDAFSMNVLEVPAGTGSGFVWDDQGNIVTNFHVIREAQSAQVRLTLGDGTQRTFQAQVKGYDPDKDVAVLKIDAPSELLRPIALGVSNTLKVGQLALAIGNPFGLDHTLTMGVVSGLGREVKSPSGRPISNVIQTDAAINPGNSGGPLLDSVGRIIGMNTAIYSPSGGSAGIGFAIPVDTLKTVVGTIIQKGRVSRPIIGITFLESARANTVGIKKGVLVLDVKEGTSAANSGLRPTTRTQLGDIIVAIDKQEINTEADLFKILESRKPGDEISITAERVTEDGTETLFLKIQLAEAPQPIVQASSP</sequence>
<evidence type="ECO:0000256" key="2">
    <source>
        <dbReference type="ARBA" id="ARBA00022670"/>
    </source>
</evidence>
<dbReference type="InterPro" id="IPR036034">
    <property type="entry name" value="PDZ_sf"/>
</dbReference>
<dbReference type="SUPFAM" id="SSF50494">
    <property type="entry name" value="Trypsin-like serine proteases"/>
    <property type="match status" value="1"/>
</dbReference>
<name>D7FK95_ECTSI</name>
<dbReference type="OMA" id="IMSPEGY"/>
<dbReference type="AlphaFoldDB" id="D7FK95"/>
<keyword evidence="4" id="KW-0720">Serine protease</keyword>
<keyword evidence="8" id="KW-1185">Reference proteome</keyword>
<evidence type="ECO:0000313" key="8">
    <source>
        <dbReference type="Proteomes" id="UP000002630"/>
    </source>
</evidence>
<dbReference type="Pfam" id="PF13180">
    <property type="entry name" value="PDZ_2"/>
    <property type="match status" value="1"/>
</dbReference>
<dbReference type="STRING" id="2880.D7FK95"/>
<dbReference type="InterPro" id="IPR009003">
    <property type="entry name" value="Peptidase_S1_PA"/>
</dbReference>
<dbReference type="InterPro" id="IPR051201">
    <property type="entry name" value="Chloro_Bact_Ser_Proteases"/>
</dbReference>
<protein>
    <submittedName>
        <fullName evidence="7">Serine type protease, similar to Protease Do-like 1, chloroplast</fullName>
    </submittedName>
</protein>
<dbReference type="InterPro" id="IPR001478">
    <property type="entry name" value="PDZ"/>
</dbReference>
<dbReference type="EMBL" id="FN648013">
    <property type="protein sequence ID" value="CBJ29300.1"/>
    <property type="molecule type" value="Genomic_DNA"/>
</dbReference>
<evidence type="ECO:0000313" key="7">
    <source>
        <dbReference type="EMBL" id="CBJ29300.1"/>
    </source>
</evidence>
<dbReference type="Gene3D" id="2.30.42.10">
    <property type="match status" value="1"/>
</dbReference>
<evidence type="ECO:0000256" key="5">
    <source>
        <dbReference type="ARBA" id="ARBA00023026"/>
    </source>
</evidence>
<dbReference type="Pfam" id="PF13365">
    <property type="entry name" value="Trypsin_2"/>
    <property type="match status" value="1"/>
</dbReference>
<feature type="domain" description="PDZ" evidence="6">
    <location>
        <begin position="276"/>
        <end position="344"/>
    </location>
</feature>
<evidence type="ECO:0000256" key="4">
    <source>
        <dbReference type="ARBA" id="ARBA00022825"/>
    </source>
</evidence>
<dbReference type="InParanoid" id="D7FK95"/>
<evidence type="ECO:0000256" key="1">
    <source>
        <dbReference type="ARBA" id="ARBA00010541"/>
    </source>
</evidence>
<dbReference type="EMBL" id="FN649737">
    <property type="protein sequence ID" value="CBJ29300.1"/>
    <property type="molecule type" value="Genomic_DNA"/>
</dbReference>
<dbReference type="GO" id="GO:0004252">
    <property type="term" value="F:serine-type endopeptidase activity"/>
    <property type="evidence" value="ECO:0007669"/>
    <property type="project" value="InterPro"/>
</dbReference>
<dbReference type="PANTHER" id="PTHR43343">
    <property type="entry name" value="PEPTIDASE S12"/>
    <property type="match status" value="1"/>
</dbReference>
<accession>D7FK95</accession>
<dbReference type="GO" id="GO:0006508">
    <property type="term" value="P:proteolysis"/>
    <property type="evidence" value="ECO:0007669"/>
    <property type="project" value="UniProtKB-KW"/>
</dbReference>
<proteinExistence type="inferred from homology"/>